<organism evidence="5 6">
    <name type="scientific">Rhizodiscina lignyota</name>
    <dbReference type="NCBI Taxonomy" id="1504668"/>
    <lineage>
        <taxon>Eukaryota</taxon>
        <taxon>Fungi</taxon>
        <taxon>Dikarya</taxon>
        <taxon>Ascomycota</taxon>
        <taxon>Pezizomycotina</taxon>
        <taxon>Dothideomycetes</taxon>
        <taxon>Pleosporomycetidae</taxon>
        <taxon>Aulographales</taxon>
        <taxon>Rhizodiscinaceae</taxon>
        <taxon>Rhizodiscina</taxon>
    </lineage>
</organism>
<sequence>MNNMNMNMNPAAMQAMQGMQGMQNFGQNQGGSAITPANLRAFLQAGFQRQAPATSGWQTQLTPQERAGKVFELVSSMRLAGQHPNFSEAVKVSMNIEQQKYQNSTDKMSYFNEMQQVLTHFHRQRTAQNAMVQNNPMMNQGPGGMMQPGQMGQQTNPQMNQSIQPHLLSQMQASNTANNMQTSSSMNFENQGAPAAQMQQQRSQQNQQAQFANGQGMPQQRPQATKEDVQAINMMAENLRKNASAEVVERLRSEWELLPLDRKAQVGNNVNQFIGLKFRQQAQHAYLQRKMNAQRMAQQNSQAVQGGNQFGQRPTTPQPGNQMPQGNVNLSQLMEQQANARRSADNGGLVVPASNNNNPLNQQLGNLMGMQNGQMSQMGGNMQMPNGMGQRASPMVNMQQQRAMQLNLQAQAQAQQQAQNIAALRGQAGGLGGQMPHQSPANMSLLTQPVGQQGGPTPQLTPASLGQAAQTPGGMDPQALQVFQQAQRAAAAQGQGQNGIGMPRQLPRDLAGRLPAHIQQQLLNMSDDDFNQNLMRIRAGLARNAMMQGQMGQGQNLGQQNMQNLQMPQNMRPGGLGQGMQPQQSNQGNAMAAAQKMLQMQAAQRAQGMQQQQQQRPGITREMVLQLDQRPFPPSILNANKINGSIPESVKTWGQLKQYIAANPQVASLDESMLLRMQITQFSRFFQQPNGANQQQPMQRPGAAQNVQNQLGGPAPPAQMVPNGMGASQMPPQMVSTSISMQYTPLTNMNPQIQQQMQQRIMQQAGQQANMGQPQPPQPTPRPNSQFSQPPNQQMPPAQTPRPQPQAKPPQNTPQPPQTPAQQAHQKPPQGVKRPNDDVVEIPNPMQTSAAPTPTQTTPQLPPGLTPEQFMNLTKNMTPQQRQQFVTGRVPQAQQNRPAPGSQMQRGMPQGSQDAEIMRQLSNMSTMLEQNVPRDPPINVPPEGRRRMEEWLKQSWKHLILVPKILTMMMKTNRGQDQIRSVLQARTLILRQMKDSNSPVLADVVSMPPERFHQTVFQLVAFVTNTVKSLQKNNQNGGQQTQQAAPPQNVPQPRPNAQQKQPNQQQPQPDAAPKQQAPQHKRSISKPPAAPTDARPPTFPWGPNSPHGTPVYAQNAQPSIDLKMPDKKKQKTKATPSAAATPAMPTPGPSASPQVNKPANVKQPQQQTAVEPPKAPAAEPPKPVFRCPDLNCEHHARGFESQAELEAHKRDAHKPIADPLAFALEKSRMSLDLDENGMLRQDNKIAGKGTKVANGTAAQKAAHAKAQQKAPSPGRAGATPMVKVGSLQGKAGASPASSLLKTPQQGSASKTGTPVIGGHAANGANAKPEMDTTSKVGTDAQATPDAVVDPDMWKESDDLTFNLLAGLGAEDDLFGGAFGGYGASNDSGFDMDMLVSFMDDPSANGSNANDPSKFATPPLSSSPSSAVITPSSSNSGSSAGPANANKIAKQSPEVKSKDISSDANLELSLTIQDPELDEMMSSWANGGMLTFLDNNGNEINPGSEGKLDALPGLDMGAMPLGGDMAGMNDESLFNMDWDATVGPEAGLVGGNGIPGWS</sequence>
<dbReference type="Pfam" id="PF16987">
    <property type="entry name" value="KIX_2"/>
    <property type="match status" value="1"/>
</dbReference>
<feature type="region of interest" description="Disordered" evidence="3">
    <location>
        <begin position="296"/>
        <end position="327"/>
    </location>
</feature>
<feature type="compositionally biased region" description="Low complexity" evidence="3">
    <location>
        <begin position="1055"/>
        <end position="1078"/>
    </location>
</feature>
<feature type="region of interest" description="Disordered" evidence="3">
    <location>
        <begin position="428"/>
        <end position="475"/>
    </location>
</feature>
<dbReference type="InterPro" id="IPR036546">
    <property type="entry name" value="MED15_KIX"/>
</dbReference>
<feature type="domain" description="Mediator complex subunit 15 KIX" evidence="4">
    <location>
        <begin position="55"/>
        <end position="130"/>
    </location>
</feature>
<feature type="compositionally biased region" description="Pro residues" evidence="3">
    <location>
        <begin position="1173"/>
        <end position="1183"/>
    </location>
</feature>
<keyword evidence="2" id="KW-0539">Nucleus</keyword>
<feature type="region of interest" description="Disordered" evidence="3">
    <location>
        <begin position="1402"/>
        <end position="1461"/>
    </location>
</feature>
<name>A0A9P4IGY2_9PEZI</name>
<feature type="compositionally biased region" description="Polar residues" evidence="3">
    <location>
        <begin position="1154"/>
        <end position="1168"/>
    </location>
</feature>
<feature type="region of interest" description="Disordered" evidence="3">
    <location>
        <begin position="1125"/>
        <end position="1186"/>
    </location>
</feature>
<evidence type="ECO:0000256" key="3">
    <source>
        <dbReference type="SAM" id="MobiDB-lite"/>
    </source>
</evidence>
<evidence type="ECO:0000256" key="2">
    <source>
        <dbReference type="ARBA" id="ARBA00023242"/>
    </source>
</evidence>
<evidence type="ECO:0000256" key="1">
    <source>
        <dbReference type="ARBA" id="ARBA00004123"/>
    </source>
</evidence>
<feature type="compositionally biased region" description="Low complexity" evidence="3">
    <location>
        <begin position="1417"/>
        <end position="1445"/>
    </location>
</feature>
<feature type="region of interest" description="Disordered" evidence="3">
    <location>
        <begin position="1032"/>
        <end position="1113"/>
    </location>
</feature>
<feature type="compositionally biased region" description="Low complexity" evidence="3">
    <location>
        <begin position="445"/>
        <end position="462"/>
    </location>
</feature>
<evidence type="ECO:0000313" key="6">
    <source>
        <dbReference type="Proteomes" id="UP000799772"/>
    </source>
</evidence>
<gene>
    <name evidence="5" type="ORF">NA57DRAFT_53470</name>
</gene>
<feature type="region of interest" description="Disordered" evidence="3">
    <location>
        <begin position="690"/>
        <end position="732"/>
    </location>
</feature>
<evidence type="ECO:0000259" key="4">
    <source>
        <dbReference type="Pfam" id="PF16987"/>
    </source>
</evidence>
<feature type="compositionally biased region" description="Low complexity" evidence="3">
    <location>
        <begin position="193"/>
        <end position="215"/>
    </location>
</feature>
<dbReference type="GO" id="GO:0005634">
    <property type="term" value="C:nucleus"/>
    <property type="evidence" value="ECO:0007669"/>
    <property type="project" value="UniProtKB-SubCell"/>
</dbReference>
<feature type="region of interest" description="Disordered" evidence="3">
    <location>
        <begin position="566"/>
        <end position="587"/>
    </location>
</feature>
<reference evidence="5" key="1">
    <citation type="journal article" date="2020" name="Stud. Mycol.">
        <title>101 Dothideomycetes genomes: a test case for predicting lifestyles and emergence of pathogens.</title>
        <authorList>
            <person name="Haridas S."/>
            <person name="Albert R."/>
            <person name="Binder M."/>
            <person name="Bloem J."/>
            <person name="Labutti K."/>
            <person name="Salamov A."/>
            <person name="Andreopoulos B."/>
            <person name="Baker S."/>
            <person name="Barry K."/>
            <person name="Bills G."/>
            <person name="Bluhm B."/>
            <person name="Cannon C."/>
            <person name="Castanera R."/>
            <person name="Culley D."/>
            <person name="Daum C."/>
            <person name="Ezra D."/>
            <person name="Gonzalez J."/>
            <person name="Henrissat B."/>
            <person name="Kuo A."/>
            <person name="Liang C."/>
            <person name="Lipzen A."/>
            <person name="Lutzoni F."/>
            <person name="Magnuson J."/>
            <person name="Mondo S."/>
            <person name="Nolan M."/>
            <person name="Ohm R."/>
            <person name="Pangilinan J."/>
            <person name="Park H.-J."/>
            <person name="Ramirez L."/>
            <person name="Alfaro M."/>
            <person name="Sun H."/>
            <person name="Tritt A."/>
            <person name="Yoshinaga Y."/>
            <person name="Zwiers L.-H."/>
            <person name="Turgeon B."/>
            <person name="Goodwin S."/>
            <person name="Spatafora J."/>
            <person name="Crous P."/>
            <person name="Grigoriev I."/>
        </authorList>
    </citation>
    <scope>NUCLEOTIDE SEQUENCE</scope>
    <source>
        <strain evidence="5">CBS 133067</strain>
    </source>
</reference>
<feature type="region of interest" description="Disordered" evidence="3">
    <location>
        <begin position="180"/>
        <end position="226"/>
    </location>
</feature>
<feature type="compositionally biased region" description="Low complexity" evidence="3">
    <location>
        <begin position="783"/>
        <end position="797"/>
    </location>
</feature>
<feature type="region of interest" description="Disordered" evidence="3">
    <location>
        <begin position="753"/>
        <end position="868"/>
    </location>
</feature>
<protein>
    <recommendedName>
        <fullName evidence="4">Mediator complex subunit 15 KIX domain-containing protein</fullName>
    </recommendedName>
</protein>
<feature type="compositionally biased region" description="Low complexity" evidence="3">
    <location>
        <begin position="1133"/>
        <end position="1143"/>
    </location>
</feature>
<dbReference type="Proteomes" id="UP000799772">
    <property type="component" value="Unassembled WGS sequence"/>
</dbReference>
<evidence type="ECO:0000313" key="5">
    <source>
        <dbReference type="EMBL" id="KAF2101511.1"/>
    </source>
</evidence>
<accession>A0A9P4IGY2</accession>
<comment type="subcellular location">
    <subcellularLocation>
        <location evidence="1">Nucleus</location>
    </subcellularLocation>
</comment>
<keyword evidence="6" id="KW-1185">Reference proteome</keyword>
<feature type="region of interest" description="Disordered" evidence="3">
    <location>
        <begin position="1288"/>
        <end position="1315"/>
    </location>
</feature>
<dbReference type="OrthoDB" id="3946609at2759"/>
<feature type="compositionally biased region" description="Low complexity" evidence="3">
    <location>
        <begin position="820"/>
        <end position="830"/>
    </location>
</feature>
<feature type="compositionally biased region" description="Polar residues" evidence="3">
    <location>
        <begin position="1295"/>
        <end position="1312"/>
    </location>
</feature>
<feature type="region of interest" description="Disordered" evidence="3">
    <location>
        <begin position="889"/>
        <end position="909"/>
    </location>
</feature>
<feature type="compositionally biased region" description="Polar residues" evidence="3">
    <location>
        <begin position="180"/>
        <end position="190"/>
    </location>
</feature>
<feature type="region of interest" description="Disordered" evidence="3">
    <location>
        <begin position="488"/>
        <end position="507"/>
    </location>
</feature>
<feature type="compositionally biased region" description="Low complexity" evidence="3">
    <location>
        <begin position="753"/>
        <end position="773"/>
    </location>
</feature>
<proteinExistence type="predicted"/>
<dbReference type="EMBL" id="ML978123">
    <property type="protein sequence ID" value="KAF2101511.1"/>
    <property type="molecule type" value="Genomic_DNA"/>
</dbReference>
<feature type="compositionally biased region" description="Low complexity" evidence="3">
    <location>
        <begin position="1032"/>
        <end position="1047"/>
    </location>
</feature>
<feature type="compositionally biased region" description="Pro residues" evidence="3">
    <location>
        <begin position="798"/>
        <end position="819"/>
    </location>
</feature>
<comment type="caution">
    <text evidence="5">The sequence shown here is derived from an EMBL/GenBank/DDBJ whole genome shotgun (WGS) entry which is preliminary data.</text>
</comment>